<dbReference type="Gene3D" id="1.10.1380.10">
    <property type="entry name" value="Neutral endopeptidase , domain2"/>
    <property type="match status" value="1"/>
</dbReference>
<feature type="domain" description="Peptidase M13 N-terminal" evidence="9">
    <location>
        <begin position="36"/>
        <end position="417"/>
    </location>
</feature>
<dbReference type="GO" id="GO:0004222">
    <property type="term" value="F:metalloendopeptidase activity"/>
    <property type="evidence" value="ECO:0007669"/>
    <property type="project" value="InterPro"/>
</dbReference>
<accession>A0A1X2IWA3</accession>
<keyword evidence="6" id="KW-0862">Zinc</keyword>
<dbReference type="STRING" id="90262.A0A1X2IWA3"/>
<comment type="cofactor">
    <cofactor evidence="1">
        <name>Zn(2+)</name>
        <dbReference type="ChEBI" id="CHEBI:29105"/>
    </cofactor>
</comment>
<evidence type="ECO:0000256" key="5">
    <source>
        <dbReference type="ARBA" id="ARBA00022801"/>
    </source>
</evidence>
<dbReference type="PANTHER" id="PTHR11733:SF167">
    <property type="entry name" value="FI17812P1-RELATED"/>
    <property type="match status" value="1"/>
</dbReference>
<keyword evidence="5" id="KW-0378">Hydrolase</keyword>
<dbReference type="PRINTS" id="PR00786">
    <property type="entry name" value="NEPRILYSIN"/>
</dbReference>
<dbReference type="SUPFAM" id="SSF55486">
    <property type="entry name" value="Metalloproteases ('zincins'), catalytic domain"/>
    <property type="match status" value="1"/>
</dbReference>
<dbReference type="Proteomes" id="UP000193560">
    <property type="component" value="Unassembled WGS sequence"/>
</dbReference>
<protein>
    <submittedName>
        <fullName evidence="10">Uncharacterized protein</fullName>
    </submittedName>
</protein>
<dbReference type="CDD" id="cd08662">
    <property type="entry name" value="M13"/>
    <property type="match status" value="1"/>
</dbReference>
<dbReference type="GO" id="GO:0005886">
    <property type="term" value="C:plasma membrane"/>
    <property type="evidence" value="ECO:0007669"/>
    <property type="project" value="TreeGrafter"/>
</dbReference>
<dbReference type="GO" id="GO:0046872">
    <property type="term" value="F:metal ion binding"/>
    <property type="evidence" value="ECO:0007669"/>
    <property type="project" value="UniProtKB-KW"/>
</dbReference>
<dbReference type="InterPro" id="IPR008753">
    <property type="entry name" value="Peptidase_M13_N"/>
</dbReference>
<dbReference type="GO" id="GO:0016485">
    <property type="term" value="P:protein processing"/>
    <property type="evidence" value="ECO:0007669"/>
    <property type="project" value="TreeGrafter"/>
</dbReference>
<reference evidence="10 11" key="1">
    <citation type="submission" date="2016-07" db="EMBL/GenBank/DDBJ databases">
        <title>Pervasive Adenine N6-methylation of Active Genes in Fungi.</title>
        <authorList>
            <consortium name="DOE Joint Genome Institute"/>
            <person name="Mondo S.J."/>
            <person name="Dannebaum R.O."/>
            <person name="Kuo R.C."/>
            <person name="Labutti K."/>
            <person name="Haridas S."/>
            <person name="Kuo A."/>
            <person name="Salamov A."/>
            <person name="Ahrendt S.R."/>
            <person name="Lipzen A."/>
            <person name="Sullivan W."/>
            <person name="Andreopoulos W.B."/>
            <person name="Clum A."/>
            <person name="Lindquist E."/>
            <person name="Daum C."/>
            <person name="Ramamoorthy G.K."/>
            <person name="Gryganskyi A."/>
            <person name="Culley D."/>
            <person name="Magnuson J.K."/>
            <person name="James T.Y."/>
            <person name="O'Malley M.A."/>
            <person name="Stajich J.E."/>
            <person name="Spatafora J.W."/>
            <person name="Visel A."/>
            <person name="Grigoriev I.V."/>
        </authorList>
    </citation>
    <scope>NUCLEOTIDE SEQUENCE [LARGE SCALE GENOMIC DNA]</scope>
    <source>
        <strain evidence="10 11">NRRL 1336</strain>
    </source>
</reference>
<comment type="similarity">
    <text evidence="2">Belongs to the peptidase M13 family.</text>
</comment>
<keyword evidence="11" id="KW-1185">Reference proteome</keyword>
<dbReference type="InterPro" id="IPR000718">
    <property type="entry name" value="Peptidase_M13"/>
</dbReference>
<comment type="caution">
    <text evidence="10">The sequence shown here is derived from an EMBL/GenBank/DDBJ whole genome shotgun (WGS) entry which is preliminary data.</text>
</comment>
<dbReference type="EMBL" id="MCGE01000003">
    <property type="protein sequence ID" value="ORZ23328.1"/>
    <property type="molecule type" value="Genomic_DNA"/>
</dbReference>
<evidence type="ECO:0000256" key="2">
    <source>
        <dbReference type="ARBA" id="ARBA00007357"/>
    </source>
</evidence>
<evidence type="ECO:0000259" key="8">
    <source>
        <dbReference type="Pfam" id="PF01431"/>
    </source>
</evidence>
<feature type="domain" description="Peptidase M13 C-terminal" evidence="8">
    <location>
        <begin position="482"/>
        <end position="684"/>
    </location>
</feature>
<evidence type="ECO:0000313" key="11">
    <source>
        <dbReference type="Proteomes" id="UP000193560"/>
    </source>
</evidence>
<evidence type="ECO:0000256" key="1">
    <source>
        <dbReference type="ARBA" id="ARBA00001947"/>
    </source>
</evidence>
<dbReference type="Pfam" id="PF01431">
    <property type="entry name" value="Peptidase_M13"/>
    <property type="match status" value="1"/>
</dbReference>
<evidence type="ECO:0000256" key="7">
    <source>
        <dbReference type="ARBA" id="ARBA00023049"/>
    </source>
</evidence>
<dbReference type="InterPro" id="IPR018497">
    <property type="entry name" value="Peptidase_M13_C"/>
</dbReference>
<keyword evidence="7" id="KW-0482">Metalloprotease</keyword>
<evidence type="ECO:0000256" key="4">
    <source>
        <dbReference type="ARBA" id="ARBA00022723"/>
    </source>
</evidence>
<evidence type="ECO:0000259" key="9">
    <source>
        <dbReference type="Pfam" id="PF05649"/>
    </source>
</evidence>
<proteinExistence type="inferred from homology"/>
<evidence type="ECO:0000256" key="6">
    <source>
        <dbReference type="ARBA" id="ARBA00022833"/>
    </source>
</evidence>
<dbReference type="AlphaFoldDB" id="A0A1X2IWA3"/>
<dbReference type="OrthoDB" id="6475849at2759"/>
<dbReference type="Gene3D" id="3.40.390.10">
    <property type="entry name" value="Collagenase (Catalytic Domain)"/>
    <property type="match status" value="1"/>
</dbReference>
<gene>
    <name evidence="10" type="ORF">BCR42DRAFT_447024</name>
</gene>
<sequence length="685" mass="76707">MVSLSVASSANNVCATPGCIQSALNVLSDVDFNVDPCSDFYQYTCGGWLKNATIPDSESSIGAFYHLRDANLEVIEKILTTENYEDLGLVTTGEEEKAADQSNFSLVKSFFQSCMDEDTLNKLGTRPLEDFLATLLNDDMIDTLVRLELTGASNPLFSANVNPDEKNPNQNVIALTQPPLGLPSKEYFQQKDLMNVYRKTMKTLAKLVIPSLDDEGIDTIVDFETQLASISTSLEDLQNPLESYNPVTLKDLEQRYAFFDWRQFFDKVTAGTIPEKVILATPGYFDSLAKLWTETNGDLIKNYILLASVRQTVHLVDKATTDLLEDVNSKLTGRKTTPPRVRTCIHRTNEAFGDLLGHYFINLAFDDHDSTSQKVREQLNAIHDIYAQRLATIDWLDESTRKTAMDKIKKMTIKSMYSTVSPDIRSPLSLKKYYEDIAAKIKPDTQFDNNLAIATWMASEKWTSLNQSVDKDKWFMVPQVVNAYFTPTFNQVVVPAGILQPPFFDMNSAALSLGGIGVVIGHELTHGFDNNGRLYDGDGVLTQWWSDETMKKFNNKAQCFIDQYNGFSIQGPDGQDHHVNGKMTLGENMADNGGISLAYEAFSKNPQLRLSGMDVSPESLFFINFGRVWCEKTRPERAIQKILGDVHSPARVRVNAAVQNMPEFAKAFNCPANAPMNPTNKCKLW</sequence>
<dbReference type="InterPro" id="IPR024079">
    <property type="entry name" value="MetalloPept_cat_dom_sf"/>
</dbReference>
<evidence type="ECO:0000313" key="10">
    <source>
        <dbReference type="EMBL" id="ORZ23328.1"/>
    </source>
</evidence>
<dbReference type="Pfam" id="PF05649">
    <property type="entry name" value="Peptidase_M13_N"/>
    <property type="match status" value="1"/>
</dbReference>
<evidence type="ECO:0000256" key="3">
    <source>
        <dbReference type="ARBA" id="ARBA00022670"/>
    </source>
</evidence>
<keyword evidence="3" id="KW-0645">Protease</keyword>
<keyword evidence="4" id="KW-0479">Metal-binding</keyword>
<dbReference type="PANTHER" id="PTHR11733">
    <property type="entry name" value="ZINC METALLOPROTEASE FAMILY M13 NEPRILYSIN-RELATED"/>
    <property type="match status" value="1"/>
</dbReference>
<dbReference type="PROSITE" id="PS51885">
    <property type="entry name" value="NEPRILYSIN"/>
    <property type="match status" value="1"/>
</dbReference>
<organism evidence="10 11">
    <name type="scientific">Absidia repens</name>
    <dbReference type="NCBI Taxonomy" id="90262"/>
    <lineage>
        <taxon>Eukaryota</taxon>
        <taxon>Fungi</taxon>
        <taxon>Fungi incertae sedis</taxon>
        <taxon>Mucoromycota</taxon>
        <taxon>Mucoromycotina</taxon>
        <taxon>Mucoromycetes</taxon>
        <taxon>Mucorales</taxon>
        <taxon>Cunninghamellaceae</taxon>
        <taxon>Absidia</taxon>
    </lineage>
</organism>
<name>A0A1X2IWA3_9FUNG</name>
<dbReference type="InterPro" id="IPR042089">
    <property type="entry name" value="Peptidase_M13_dom_2"/>
</dbReference>